<dbReference type="InterPro" id="IPR052206">
    <property type="entry name" value="Retinol_saturase"/>
</dbReference>
<dbReference type="InterPro" id="IPR036188">
    <property type="entry name" value="FAD/NAD-bd_sf"/>
</dbReference>
<gene>
    <name evidence="7" type="ORF">SAMN05660830_00716</name>
</gene>
<dbReference type="InterPro" id="IPR002937">
    <property type="entry name" value="Amino_oxidase"/>
</dbReference>
<feature type="domain" description="Amine oxidase" evidence="6">
    <location>
        <begin position="11"/>
        <end position="383"/>
    </location>
</feature>
<keyword evidence="4" id="KW-0521">NADP</keyword>
<keyword evidence="2" id="KW-0732">Signal</keyword>
<keyword evidence="1" id="KW-0285">Flavoprotein</keyword>
<dbReference type="GO" id="GO:0016491">
    <property type="term" value="F:oxidoreductase activity"/>
    <property type="evidence" value="ECO:0007669"/>
    <property type="project" value="InterPro"/>
</dbReference>
<dbReference type="PANTHER" id="PTHR46091">
    <property type="entry name" value="BLR7054 PROTEIN"/>
    <property type="match status" value="1"/>
</dbReference>
<dbReference type="Pfam" id="PF01593">
    <property type="entry name" value="Amino_oxidase"/>
    <property type="match status" value="1"/>
</dbReference>
<dbReference type="SUPFAM" id="SSF51905">
    <property type="entry name" value="FAD/NAD(P)-binding domain"/>
    <property type="match status" value="1"/>
</dbReference>
<evidence type="ECO:0000256" key="3">
    <source>
        <dbReference type="ARBA" id="ARBA00022827"/>
    </source>
</evidence>
<dbReference type="RefSeq" id="WP_020001841.1">
    <property type="nucleotide sequence ID" value="NZ_CP192219.1"/>
</dbReference>
<dbReference type="AlphaFoldDB" id="A0A8G2C7U4"/>
<evidence type="ECO:0000313" key="7">
    <source>
        <dbReference type="EMBL" id="SHI70368.1"/>
    </source>
</evidence>
<sequence>MQCVIIGSGCAGLTCALIMARHGYNVTVVEKSVRPAPLLQGFERKGFYFDTGVHCLSGMDEGGPLRSLLEYLNVYPLLTYMPFEKDNSFTVYFPNGLVWQMPQGYEALEASLIALFPMEEKGIQGFLSEVRAISHAFQYNADFQVIETHPLANKSFQEVIDQYIFEPQAKICLGFLSNLFCGLLASEISFPFFASSVGTYFQSSGTLKGGGKALFEAMQTELSNFGGRIIYNNGVAEVNVNENRQATGVVLEDGSFLPSDKLIATCHPSCLTDIVSGKSLRKTRKAYYRELESTTSLIGVYGYITKPIEKLLQSNAVIVSDSSCTDSTVSADIPLAKRQMLITSSHAAEHGTSVSLLVPATYAEWERFVGKKPHQRIKGYVEEKHAAAKEVIAAAMKFLPELEDNFSMVSVSTPLTLKDYCYAPRGTAYGVKRSLKQLTPTAALPIKNMLLSGQAVVGPGILGAMTAGFVTCGEILGHTHLQSEMKKCS</sequence>
<evidence type="ECO:0000256" key="1">
    <source>
        <dbReference type="ARBA" id="ARBA00022630"/>
    </source>
</evidence>
<dbReference type="EMBL" id="FQZR01000002">
    <property type="protein sequence ID" value="SHI70368.1"/>
    <property type="molecule type" value="Genomic_DNA"/>
</dbReference>
<proteinExistence type="predicted"/>
<evidence type="ECO:0000313" key="8">
    <source>
        <dbReference type="Proteomes" id="UP000184001"/>
    </source>
</evidence>
<name>A0A8G2C7U4_9BACT</name>
<evidence type="ECO:0000256" key="2">
    <source>
        <dbReference type="ARBA" id="ARBA00022729"/>
    </source>
</evidence>
<dbReference type="PANTHER" id="PTHR46091:SF3">
    <property type="entry name" value="AMINE OXIDASE DOMAIN-CONTAINING PROTEIN"/>
    <property type="match status" value="1"/>
</dbReference>
<comment type="caution">
    <text evidence="7">The sequence shown here is derived from an EMBL/GenBank/DDBJ whole genome shotgun (WGS) entry which is preliminary data.</text>
</comment>
<evidence type="ECO:0000259" key="6">
    <source>
        <dbReference type="Pfam" id="PF01593"/>
    </source>
</evidence>
<organism evidence="7 8">
    <name type="scientific">Halodesulfovibrio aestuarii</name>
    <dbReference type="NCBI Taxonomy" id="126333"/>
    <lineage>
        <taxon>Bacteria</taxon>
        <taxon>Pseudomonadati</taxon>
        <taxon>Thermodesulfobacteriota</taxon>
        <taxon>Desulfovibrionia</taxon>
        <taxon>Desulfovibrionales</taxon>
        <taxon>Desulfovibrionaceae</taxon>
        <taxon>Halodesulfovibrio</taxon>
    </lineage>
</organism>
<keyword evidence="5" id="KW-0520">NAD</keyword>
<dbReference type="Gene3D" id="3.50.50.60">
    <property type="entry name" value="FAD/NAD(P)-binding domain"/>
    <property type="match status" value="2"/>
</dbReference>
<protein>
    <submittedName>
        <fullName evidence="7">Phytoene dehydrogenase-related protein</fullName>
    </submittedName>
</protein>
<keyword evidence="3" id="KW-0274">FAD</keyword>
<reference evidence="7 8" key="1">
    <citation type="submission" date="2016-11" db="EMBL/GenBank/DDBJ databases">
        <authorList>
            <person name="Varghese N."/>
            <person name="Submissions S."/>
        </authorList>
    </citation>
    <scope>NUCLEOTIDE SEQUENCE [LARGE SCALE GENOMIC DNA]</scope>
    <source>
        <strain evidence="7 8">DSM 17919</strain>
    </source>
</reference>
<accession>A0A8G2C7U4</accession>
<evidence type="ECO:0000256" key="4">
    <source>
        <dbReference type="ARBA" id="ARBA00022857"/>
    </source>
</evidence>
<dbReference type="Proteomes" id="UP000184001">
    <property type="component" value="Unassembled WGS sequence"/>
</dbReference>
<evidence type="ECO:0000256" key="5">
    <source>
        <dbReference type="ARBA" id="ARBA00023027"/>
    </source>
</evidence>